<dbReference type="Gene3D" id="2.60.120.620">
    <property type="entry name" value="q2cbj1_9rhob like domain"/>
    <property type="match status" value="1"/>
</dbReference>
<dbReference type="InterPro" id="IPR000177">
    <property type="entry name" value="Apple"/>
</dbReference>
<sequence>MLSFLGCLGIFVFRAWAVSDPRCPPPSCCDQKGGRCWQHGLWTFSYCCAKDGAEDCYRWGEDSPGEDIASTVVHSGVQCRHMCQSHESCAYWTFIVDAAEVDLTMRGRCFLKSARALQQLVKAHPFVVSGERLCHYFGEGMTTSEAQLRSGIQIERPWQTAIHRGGPGLLDGAGTPAWFLEASKSLDELGFVVLLDAFEQQQRSQLLDKIHEVSKKLLSLDPERLGNRGPRRYSFGGASRTLHMMHKRGWERLLDNEAVHLLLSTYYEDGFLACGGGGDFVLPNTSTYQSLHLDVGGPVHSLVKAPAIGVNFVLEDLTCADAPLRVVPFSHRDTSDPPDLMSESKVMKHSVLCPLPAGSAIVRDLRLWHGGTPSGSSSTRYLPNAEFVSLTWGSLTCGSGEILDPCQPVLPAAMYGTLSAFGQEISRRLISAELDDSNDDWLIPDFRGYHRHRQEAY</sequence>
<evidence type="ECO:0000313" key="7">
    <source>
        <dbReference type="EMBL" id="CAL4783383.1"/>
    </source>
</evidence>
<evidence type="ECO:0000256" key="2">
    <source>
        <dbReference type="ARBA" id="ARBA00023157"/>
    </source>
</evidence>
<evidence type="ECO:0000256" key="3">
    <source>
        <dbReference type="SAM" id="SignalP"/>
    </source>
</evidence>
<dbReference type="EMBL" id="CAMXCT030002155">
    <property type="protein sequence ID" value="CAL4783383.1"/>
    <property type="molecule type" value="Genomic_DNA"/>
</dbReference>
<dbReference type="InterPro" id="IPR008775">
    <property type="entry name" value="Phytyl_CoA_dOase-like"/>
</dbReference>
<gene>
    <name evidence="5" type="ORF">C1SCF055_LOCUS22575</name>
</gene>
<dbReference type="Gene3D" id="3.50.4.10">
    <property type="entry name" value="Hepatocyte Growth Factor"/>
    <property type="match status" value="1"/>
</dbReference>
<evidence type="ECO:0000313" key="5">
    <source>
        <dbReference type="EMBL" id="CAI3996071.1"/>
    </source>
</evidence>
<comment type="caution">
    <text evidence="5">The sequence shown here is derived from an EMBL/GenBank/DDBJ whole genome shotgun (WGS) entry which is preliminary data.</text>
</comment>
<dbReference type="AlphaFoldDB" id="A0A9P1CTJ9"/>
<evidence type="ECO:0000256" key="1">
    <source>
        <dbReference type="ARBA" id="ARBA00022737"/>
    </source>
</evidence>
<feature type="chain" id="PRO_5043270741" evidence="3">
    <location>
        <begin position="18"/>
        <end position="457"/>
    </location>
</feature>
<keyword evidence="1" id="KW-0677">Repeat</keyword>
<keyword evidence="2" id="KW-1015">Disulfide bond</keyword>
<dbReference type="GO" id="GO:0006508">
    <property type="term" value="P:proteolysis"/>
    <property type="evidence" value="ECO:0007669"/>
    <property type="project" value="InterPro"/>
</dbReference>
<dbReference type="GO" id="GO:0005576">
    <property type="term" value="C:extracellular region"/>
    <property type="evidence" value="ECO:0007669"/>
    <property type="project" value="InterPro"/>
</dbReference>
<name>A0A9P1CTJ9_9DINO</name>
<dbReference type="Pfam" id="PF05721">
    <property type="entry name" value="PhyH"/>
    <property type="match status" value="1"/>
</dbReference>
<dbReference type="EMBL" id="CAMXCT010002155">
    <property type="protein sequence ID" value="CAI3996071.1"/>
    <property type="molecule type" value="Genomic_DNA"/>
</dbReference>
<reference evidence="5" key="1">
    <citation type="submission" date="2022-10" db="EMBL/GenBank/DDBJ databases">
        <authorList>
            <person name="Chen Y."/>
            <person name="Dougan E. K."/>
            <person name="Chan C."/>
            <person name="Rhodes N."/>
            <person name="Thang M."/>
        </authorList>
    </citation>
    <scope>NUCLEOTIDE SEQUENCE</scope>
</reference>
<evidence type="ECO:0000259" key="4">
    <source>
        <dbReference type="SMART" id="SM00223"/>
    </source>
</evidence>
<dbReference type="SUPFAM" id="SSF51197">
    <property type="entry name" value="Clavaminate synthase-like"/>
    <property type="match status" value="1"/>
</dbReference>
<feature type="domain" description="Apple" evidence="4">
    <location>
        <begin position="56"/>
        <end position="134"/>
    </location>
</feature>
<organism evidence="5">
    <name type="scientific">Cladocopium goreaui</name>
    <dbReference type="NCBI Taxonomy" id="2562237"/>
    <lineage>
        <taxon>Eukaryota</taxon>
        <taxon>Sar</taxon>
        <taxon>Alveolata</taxon>
        <taxon>Dinophyceae</taxon>
        <taxon>Suessiales</taxon>
        <taxon>Symbiodiniaceae</taxon>
        <taxon>Cladocopium</taxon>
    </lineage>
</organism>
<accession>A0A9P1CTJ9</accession>
<dbReference type="OrthoDB" id="407832at2759"/>
<dbReference type="SMART" id="SM00223">
    <property type="entry name" value="APPLE"/>
    <property type="match status" value="1"/>
</dbReference>
<reference evidence="6" key="2">
    <citation type="submission" date="2024-04" db="EMBL/GenBank/DDBJ databases">
        <authorList>
            <person name="Chen Y."/>
            <person name="Shah S."/>
            <person name="Dougan E. K."/>
            <person name="Thang M."/>
            <person name="Chan C."/>
        </authorList>
    </citation>
    <scope>NUCLEOTIDE SEQUENCE [LARGE SCALE GENOMIC DNA]</scope>
</reference>
<keyword evidence="8" id="KW-1185">Reference proteome</keyword>
<dbReference type="Proteomes" id="UP001152797">
    <property type="component" value="Unassembled WGS sequence"/>
</dbReference>
<proteinExistence type="predicted"/>
<evidence type="ECO:0000313" key="8">
    <source>
        <dbReference type="Proteomes" id="UP001152797"/>
    </source>
</evidence>
<dbReference type="EMBL" id="CAMXCT020002155">
    <property type="protein sequence ID" value="CAL1149446.1"/>
    <property type="molecule type" value="Genomic_DNA"/>
</dbReference>
<evidence type="ECO:0000313" key="6">
    <source>
        <dbReference type="EMBL" id="CAL1149446.1"/>
    </source>
</evidence>
<keyword evidence="3" id="KW-0732">Signal</keyword>
<protein>
    <submittedName>
        <fullName evidence="7">Obg-like ATPase 1</fullName>
    </submittedName>
</protein>
<feature type="signal peptide" evidence="3">
    <location>
        <begin position="1"/>
        <end position="17"/>
    </location>
</feature>
<dbReference type="SUPFAM" id="SSF57414">
    <property type="entry name" value="Hairpin loop containing domain-like"/>
    <property type="match status" value="1"/>
</dbReference>